<evidence type="ECO:0000313" key="3">
    <source>
        <dbReference type="Proteomes" id="UP000663419"/>
    </source>
</evidence>
<keyword evidence="1" id="KW-1133">Transmembrane helix</keyword>
<keyword evidence="1" id="KW-0472">Membrane</keyword>
<evidence type="ECO:0000313" key="2">
    <source>
        <dbReference type="EMBL" id="QSS53177.1"/>
    </source>
</evidence>
<dbReference type="VEuPathDB" id="FungiDB:I7I53_00351"/>
<organism evidence="2 3">
    <name type="scientific">Ajellomyces capsulatus (strain H88)</name>
    <name type="common">Darling's disease fungus</name>
    <name type="synonym">Histoplasma capsulatum</name>
    <dbReference type="NCBI Taxonomy" id="544711"/>
    <lineage>
        <taxon>Eukaryota</taxon>
        <taxon>Fungi</taxon>
        <taxon>Dikarya</taxon>
        <taxon>Ascomycota</taxon>
        <taxon>Pezizomycotina</taxon>
        <taxon>Eurotiomycetes</taxon>
        <taxon>Eurotiomycetidae</taxon>
        <taxon>Onygenales</taxon>
        <taxon>Ajellomycetaceae</taxon>
        <taxon>Histoplasma</taxon>
    </lineage>
</organism>
<name>A0A8A1LMR9_AJEC8</name>
<gene>
    <name evidence="2" type="ORF">I7I53_00351</name>
</gene>
<dbReference type="AlphaFoldDB" id="A0A8A1LMR9"/>
<keyword evidence="1" id="KW-0812">Transmembrane</keyword>
<evidence type="ECO:0000256" key="1">
    <source>
        <dbReference type="SAM" id="Phobius"/>
    </source>
</evidence>
<dbReference type="EMBL" id="CP069104">
    <property type="protein sequence ID" value="QSS53177.1"/>
    <property type="molecule type" value="Genomic_DNA"/>
</dbReference>
<sequence>MRACGAALLGKYLAASTFLFYLIYIYISFFSYRLYCTNTSGVSNTGVDWDRHDCSLFHGLWTRATNLWA</sequence>
<proteinExistence type="predicted"/>
<accession>A0A8A1LMR9</accession>
<reference evidence="2" key="1">
    <citation type="submission" date="2021-01" db="EMBL/GenBank/DDBJ databases">
        <title>Chromosome-level genome assembly of a human fungal pathogen reveals clustering of transcriptionally co-regulated genes.</title>
        <authorList>
            <person name="Voorhies M."/>
            <person name="Cohen S."/>
            <person name="Shea T.P."/>
            <person name="Petrus S."/>
            <person name="Munoz J.F."/>
            <person name="Poplawski S."/>
            <person name="Goldman W.E."/>
            <person name="Michael T."/>
            <person name="Cuomo C.A."/>
            <person name="Sil A."/>
            <person name="Beyhan S."/>
        </authorList>
    </citation>
    <scope>NUCLEOTIDE SEQUENCE</scope>
    <source>
        <strain evidence="2">H88</strain>
    </source>
</reference>
<feature type="transmembrane region" description="Helical" evidence="1">
    <location>
        <begin position="12"/>
        <end position="35"/>
    </location>
</feature>
<protein>
    <submittedName>
        <fullName evidence="2">Uncharacterized protein</fullName>
    </submittedName>
</protein>
<dbReference type="Proteomes" id="UP000663419">
    <property type="component" value="Chromosome 3"/>
</dbReference>